<feature type="binding site" description="axial binding residue" evidence="22">
    <location>
        <position position="173"/>
    </location>
    <ligand>
        <name>heme c</name>
        <dbReference type="ChEBI" id="CHEBI:61717"/>
        <label>2</label>
    </ligand>
    <ligandPart>
        <name>Fe</name>
        <dbReference type="ChEBI" id="CHEBI:18248"/>
    </ligandPart>
</feature>
<dbReference type="PANTHER" id="PTHR33751">
    <property type="entry name" value="CBB3-TYPE CYTOCHROME C OXIDASE SUBUNIT FIXP"/>
    <property type="match status" value="1"/>
</dbReference>
<dbReference type="InterPro" id="IPR009056">
    <property type="entry name" value="Cyt_c-like_dom"/>
</dbReference>
<keyword evidence="6 21" id="KW-1003">Cell membrane</keyword>
<evidence type="ECO:0000313" key="27">
    <source>
        <dbReference type="Proteomes" id="UP000068164"/>
    </source>
</evidence>
<dbReference type="PRINTS" id="PR00605">
    <property type="entry name" value="CYTCHROMECIC"/>
</dbReference>
<evidence type="ECO:0000313" key="26">
    <source>
        <dbReference type="EMBL" id="KWV42873.1"/>
    </source>
</evidence>
<dbReference type="InterPro" id="IPR008168">
    <property type="entry name" value="Cyt_C_IC"/>
</dbReference>
<feature type="transmembrane region" description="Helical" evidence="24">
    <location>
        <begin position="32"/>
        <end position="54"/>
    </location>
</feature>
<dbReference type="GO" id="GO:0006119">
    <property type="term" value="P:oxidative phosphorylation"/>
    <property type="evidence" value="ECO:0007669"/>
    <property type="project" value="UniProtKB-UniPathway"/>
</dbReference>
<keyword evidence="13 21" id="KW-0375">Hydrogen ion transport</keyword>
<keyword evidence="12" id="KW-0677">Repeat</keyword>
<evidence type="ECO:0000256" key="19">
    <source>
        <dbReference type="ARBA" id="ARBA00023136"/>
    </source>
</evidence>
<keyword evidence="11 21" id="KW-0479">Metal-binding</keyword>
<evidence type="ECO:0000256" key="20">
    <source>
        <dbReference type="ARBA" id="ARBA00025525"/>
    </source>
</evidence>
<feature type="binding site" description="covalent" evidence="23">
    <location>
        <position position="216"/>
    </location>
    <ligand>
        <name>heme c</name>
        <dbReference type="ChEBI" id="CHEBI:61717"/>
        <label>2</label>
    </ligand>
</feature>
<evidence type="ECO:0000259" key="25">
    <source>
        <dbReference type="PROSITE" id="PS51007"/>
    </source>
</evidence>
<dbReference type="PANTHER" id="PTHR33751:SF1">
    <property type="entry name" value="CBB3-TYPE CYTOCHROME C OXIDASE SUBUNIT FIXP"/>
    <property type="match status" value="1"/>
</dbReference>
<keyword evidence="10 24" id="KW-0812">Transmembrane</keyword>
<dbReference type="Gene3D" id="1.10.760.10">
    <property type="entry name" value="Cytochrome c-like domain"/>
    <property type="match status" value="2"/>
</dbReference>
<dbReference type="UniPathway" id="UPA00705"/>
<evidence type="ECO:0000256" key="2">
    <source>
        <dbReference type="ARBA" id="ARBA00004673"/>
    </source>
</evidence>
<evidence type="ECO:0000256" key="8">
    <source>
        <dbReference type="ARBA" id="ARBA00022617"/>
    </source>
</evidence>
<feature type="binding site" description="covalent" evidence="23">
    <location>
        <position position="121"/>
    </location>
    <ligand>
        <name>heme c</name>
        <dbReference type="ChEBI" id="CHEBI:61717"/>
        <label>1</label>
    </ligand>
</feature>
<evidence type="ECO:0000256" key="5">
    <source>
        <dbReference type="ARBA" id="ARBA00022448"/>
    </source>
</evidence>
<evidence type="ECO:0000256" key="17">
    <source>
        <dbReference type="ARBA" id="ARBA00023004"/>
    </source>
</evidence>
<keyword evidence="9 21" id="KW-0679">Respiratory chain</keyword>
<dbReference type="OrthoDB" id="9811281at2"/>
<dbReference type="NCBIfam" id="TIGR00782">
    <property type="entry name" value="ccoP"/>
    <property type="match status" value="1"/>
</dbReference>
<keyword evidence="8 21" id="KW-0349">Heme</keyword>
<dbReference type="InterPro" id="IPR036909">
    <property type="entry name" value="Cyt_c-like_dom_sf"/>
</dbReference>
<feature type="domain" description="Cytochrome c" evidence="25">
    <location>
        <begin position="108"/>
        <end position="196"/>
    </location>
</feature>
<evidence type="ECO:0000256" key="3">
    <source>
        <dbReference type="ARBA" id="ARBA00006113"/>
    </source>
</evidence>
<feature type="domain" description="Cytochrome c" evidence="25">
    <location>
        <begin position="203"/>
        <end position="284"/>
    </location>
</feature>
<dbReference type="GO" id="GO:0020037">
    <property type="term" value="F:heme binding"/>
    <property type="evidence" value="ECO:0007669"/>
    <property type="project" value="InterPro"/>
</dbReference>
<feature type="binding site" description="axial binding residue" evidence="22">
    <location>
        <position position="125"/>
    </location>
    <ligand>
        <name>heme c</name>
        <dbReference type="ChEBI" id="CHEBI:61717"/>
        <label>1</label>
    </ligand>
    <ligandPart>
        <name>Fe</name>
        <dbReference type="ChEBI" id="CHEBI:18248"/>
    </ligandPart>
</feature>
<dbReference type="Proteomes" id="UP000068164">
    <property type="component" value="Unassembled WGS sequence"/>
</dbReference>
<evidence type="ECO:0000256" key="1">
    <source>
        <dbReference type="ARBA" id="ARBA00004533"/>
    </source>
</evidence>
<protein>
    <recommendedName>
        <fullName evidence="21">Cbb3-type cytochrome c oxidase subunit</fullName>
    </recommendedName>
</protein>
<keyword evidence="7 21" id="KW-0997">Cell inner membrane</keyword>
<dbReference type="PROSITE" id="PS51007">
    <property type="entry name" value="CYTC"/>
    <property type="match status" value="2"/>
</dbReference>
<evidence type="ECO:0000256" key="13">
    <source>
        <dbReference type="ARBA" id="ARBA00022781"/>
    </source>
</evidence>
<comment type="cofactor">
    <cofactor evidence="21 23">
        <name>heme c</name>
        <dbReference type="ChEBI" id="CHEBI:61717"/>
    </cofactor>
    <text evidence="21 23">Binds 2 heme C groups per subunit.</text>
</comment>
<evidence type="ECO:0000256" key="23">
    <source>
        <dbReference type="PIRSR" id="PIRSR000006-2"/>
    </source>
</evidence>
<dbReference type="Gene3D" id="6.10.280.130">
    <property type="match status" value="1"/>
</dbReference>
<feature type="binding site" description="covalent" evidence="23">
    <location>
        <position position="124"/>
    </location>
    <ligand>
        <name>heme c</name>
        <dbReference type="ChEBI" id="CHEBI:61717"/>
        <label>1</label>
    </ligand>
</feature>
<comment type="caution">
    <text evidence="26">The sequence shown here is derived from an EMBL/GenBank/DDBJ whole genome shotgun (WGS) entry which is preliminary data.</text>
</comment>
<feature type="binding site" description="covalent" evidence="23">
    <location>
        <position position="219"/>
    </location>
    <ligand>
        <name>heme c</name>
        <dbReference type="ChEBI" id="CHEBI:61717"/>
        <label>2</label>
    </ligand>
</feature>
<dbReference type="PIRSF" id="PIRSF000006">
    <property type="entry name" value="Cbb3-Cox_fixP"/>
    <property type="match status" value="1"/>
</dbReference>
<proteinExistence type="inferred from homology"/>
<name>A0A109J5X7_9HYPH</name>
<keyword evidence="18 21" id="KW-0406">Ion transport</keyword>
<comment type="similarity">
    <text evidence="3 21">Belongs to the CcoP / FixP family.</text>
</comment>
<reference evidence="26 27" key="1">
    <citation type="submission" date="2015-11" db="EMBL/GenBank/DDBJ databases">
        <title>Draft Genome Sequence of the Strain BR 10423 (Rhizobium sp.) isolated from nodules of Mimosa pudica.</title>
        <authorList>
            <person name="Barauna A.C."/>
            <person name="Zilli J.E."/>
            <person name="Simoes-Araujo J.L."/>
            <person name="Reis V.M."/>
            <person name="James E.K."/>
            <person name="Reis F.B.Jr."/>
            <person name="Rouws L.F."/>
            <person name="Passos S.R."/>
            <person name="Gois S.R."/>
        </authorList>
    </citation>
    <scope>NUCLEOTIDE SEQUENCE [LARGE SCALE GENOMIC DNA]</scope>
    <source>
        <strain evidence="26 27">BR10423</strain>
    </source>
</reference>
<evidence type="ECO:0000256" key="12">
    <source>
        <dbReference type="ARBA" id="ARBA00022737"/>
    </source>
</evidence>
<keyword evidence="14 21" id="KW-0249">Electron transport</keyword>
<dbReference type="InterPro" id="IPR032858">
    <property type="entry name" value="CcoP_N"/>
</dbReference>
<evidence type="ECO:0000256" key="24">
    <source>
        <dbReference type="SAM" id="Phobius"/>
    </source>
</evidence>
<evidence type="ECO:0000256" key="7">
    <source>
        <dbReference type="ARBA" id="ARBA00022519"/>
    </source>
</evidence>
<feature type="binding site" description="axial binding residue" evidence="22">
    <location>
        <position position="261"/>
    </location>
    <ligand>
        <name>heme c</name>
        <dbReference type="ChEBI" id="CHEBI:61717"/>
        <label>1</label>
    </ligand>
    <ligandPart>
        <name>Fe</name>
        <dbReference type="ChEBI" id="CHEBI:18248"/>
    </ligandPart>
</feature>
<dbReference type="InterPro" id="IPR004678">
    <property type="entry name" value="Cyt_c_oxidase_cbb3_su3"/>
</dbReference>
<evidence type="ECO:0000256" key="10">
    <source>
        <dbReference type="ARBA" id="ARBA00022692"/>
    </source>
</evidence>
<sequence>MSEKHIDEISGVETTGHEWDGIRELNNPMPRWWVWTFYVTILWAVAYAVAYPAIPMITSATKGYLGFSSRAELQQDLNQAKVAQTKFHDMIAAKTVQEIDADPSLREFAIAGGASAFKVNCAPCHGSGASGGPGFPNLNDDDWLWGGDLDSIQATIAHGVRYEADADTHVSEMPAFRDMLDPVQTKQVAAYVWSLTNTPSDASGAEAGKQIFLDNCAACHGEDAKGKLEMGAPNLADAIWLKGSGEDAIVRQVMAPRHGVMPAWAGRLGDTAVKELTVFVHSLGGGQ</sequence>
<evidence type="ECO:0000256" key="6">
    <source>
        <dbReference type="ARBA" id="ARBA00022475"/>
    </source>
</evidence>
<accession>A0A109J5X7</accession>
<evidence type="ECO:0000256" key="18">
    <source>
        <dbReference type="ARBA" id="ARBA00023065"/>
    </source>
</evidence>
<evidence type="ECO:0000256" key="21">
    <source>
        <dbReference type="PIRNR" id="PIRNR000006"/>
    </source>
</evidence>
<dbReference type="GO" id="GO:1902600">
    <property type="term" value="P:proton transmembrane transport"/>
    <property type="evidence" value="ECO:0007669"/>
    <property type="project" value="UniProtKB-KW"/>
</dbReference>
<gene>
    <name evidence="26" type="ORF">AS026_20305</name>
</gene>
<evidence type="ECO:0000256" key="15">
    <source>
        <dbReference type="ARBA" id="ARBA00022989"/>
    </source>
</evidence>
<dbReference type="GO" id="GO:0009055">
    <property type="term" value="F:electron transfer activity"/>
    <property type="evidence" value="ECO:0007669"/>
    <property type="project" value="InterPro"/>
</dbReference>
<comment type="function">
    <text evidence="20">C-type cytochrome. Part of the cbb3-type cytochrome c oxidase complex. FixP subunit is required for transferring electrons from donor cytochrome c via its heme groups to FixO subunit. From there, electrons are shuttled to the catalytic binuclear center of FixN subunit where oxygen reduction takes place. The complex also functions as a proton pump.</text>
</comment>
<dbReference type="GO" id="GO:0016491">
    <property type="term" value="F:oxidoreductase activity"/>
    <property type="evidence" value="ECO:0007669"/>
    <property type="project" value="UniProtKB-KW"/>
</dbReference>
<dbReference type="Pfam" id="PF14715">
    <property type="entry name" value="FixP_N"/>
    <property type="match status" value="1"/>
</dbReference>
<dbReference type="SUPFAM" id="SSF46626">
    <property type="entry name" value="Cytochrome c"/>
    <property type="match status" value="2"/>
</dbReference>
<comment type="subunit">
    <text evidence="4">Component of the cbb3-type cytochrome c oxidase at least composed of FixN, FixO, FixQ and FixP.</text>
</comment>
<feature type="binding site" description="axial binding residue" evidence="22">
    <location>
        <position position="220"/>
    </location>
    <ligand>
        <name>heme c</name>
        <dbReference type="ChEBI" id="CHEBI:61717"/>
        <label>2</label>
    </ligand>
    <ligandPart>
        <name>Fe</name>
        <dbReference type="ChEBI" id="CHEBI:18248"/>
    </ligandPart>
</feature>
<evidence type="ECO:0000256" key="4">
    <source>
        <dbReference type="ARBA" id="ARBA00011203"/>
    </source>
</evidence>
<keyword evidence="16 21" id="KW-0560">Oxidoreductase</keyword>
<evidence type="ECO:0000256" key="22">
    <source>
        <dbReference type="PIRSR" id="PIRSR000006-1"/>
    </source>
</evidence>
<evidence type="ECO:0000256" key="16">
    <source>
        <dbReference type="ARBA" id="ARBA00023002"/>
    </source>
</evidence>
<comment type="subcellular location">
    <subcellularLocation>
        <location evidence="1 21">Cell inner membrane</location>
    </subcellularLocation>
</comment>
<dbReference type="EMBL" id="LNCD01000132">
    <property type="protein sequence ID" value="KWV42873.1"/>
    <property type="molecule type" value="Genomic_DNA"/>
</dbReference>
<keyword evidence="19 21" id="KW-0472">Membrane</keyword>
<keyword evidence="17 21" id="KW-0408">Iron</keyword>
<keyword evidence="15 24" id="KW-1133">Transmembrane helix</keyword>
<evidence type="ECO:0000256" key="9">
    <source>
        <dbReference type="ARBA" id="ARBA00022660"/>
    </source>
</evidence>
<evidence type="ECO:0000256" key="14">
    <source>
        <dbReference type="ARBA" id="ARBA00022982"/>
    </source>
</evidence>
<dbReference type="GO" id="GO:0005506">
    <property type="term" value="F:iron ion binding"/>
    <property type="evidence" value="ECO:0007669"/>
    <property type="project" value="InterPro"/>
</dbReference>
<dbReference type="GO" id="GO:0005886">
    <property type="term" value="C:plasma membrane"/>
    <property type="evidence" value="ECO:0007669"/>
    <property type="project" value="UniProtKB-SubCell"/>
</dbReference>
<dbReference type="Pfam" id="PF13442">
    <property type="entry name" value="Cytochrome_CBB3"/>
    <property type="match status" value="2"/>
</dbReference>
<evidence type="ECO:0000256" key="11">
    <source>
        <dbReference type="ARBA" id="ARBA00022723"/>
    </source>
</evidence>
<keyword evidence="5 21" id="KW-0813">Transport</keyword>
<dbReference type="AlphaFoldDB" id="A0A109J5X7"/>
<dbReference type="RefSeq" id="WP_062374556.1">
    <property type="nucleotide sequence ID" value="NZ_JBBNAS010000035.1"/>
</dbReference>
<dbReference type="InterPro" id="IPR050597">
    <property type="entry name" value="Cytochrome_c_Oxidase_Subunit"/>
</dbReference>
<keyword evidence="27" id="KW-1185">Reference proteome</keyword>
<dbReference type="InterPro" id="IPR038414">
    <property type="entry name" value="CcoP_N_sf"/>
</dbReference>
<organism evidence="26 27">
    <name type="scientific">Rhizobium altiplani</name>
    <dbReference type="NCBI Taxonomy" id="1864509"/>
    <lineage>
        <taxon>Bacteria</taxon>
        <taxon>Pseudomonadati</taxon>
        <taxon>Pseudomonadota</taxon>
        <taxon>Alphaproteobacteria</taxon>
        <taxon>Hyphomicrobiales</taxon>
        <taxon>Rhizobiaceae</taxon>
        <taxon>Rhizobium/Agrobacterium group</taxon>
        <taxon>Rhizobium</taxon>
    </lineage>
</organism>
<comment type="pathway">
    <text evidence="2 21">Energy metabolism; oxidative phosphorylation.</text>
</comment>